<keyword evidence="1" id="KW-0479">Metal-binding</keyword>
<evidence type="ECO:0000259" key="4">
    <source>
        <dbReference type="Pfam" id="PF13695"/>
    </source>
</evidence>
<proteinExistence type="predicted"/>
<evidence type="ECO:0000256" key="2">
    <source>
        <dbReference type="ARBA" id="ARBA00022771"/>
    </source>
</evidence>
<dbReference type="GO" id="GO:0008270">
    <property type="term" value="F:zinc ion binding"/>
    <property type="evidence" value="ECO:0007669"/>
    <property type="project" value="UniProtKB-KW"/>
</dbReference>
<accession>A0A0F9SIQ1</accession>
<name>A0A0F9SIQ1_9ZZZZ</name>
<dbReference type="InterPro" id="IPR027377">
    <property type="entry name" value="ZAR1/RTP1-5-like_Znf-3CxxC"/>
</dbReference>
<feature type="domain" description="3CxxC-type" evidence="4">
    <location>
        <begin position="12"/>
        <end position="72"/>
    </location>
</feature>
<dbReference type="AlphaFoldDB" id="A0A0F9SIQ1"/>
<sequence>MSIQSNVIEEKLIRFRCDECEKGWMNYDSLLSFRTMLQGEDVEQYLYLHKCSHCEYVERFQVQYPRIERYVNDKYLDDVVSKNLSWMLMQEIQIVDP</sequence>
<organism evidence="5">
    <name type="scientific">marine sediment metagenome</name>
    <dbReference type="NCBI Taxonomy" id="412755"/>
    <lineage>
        <taxon>unclassified sequences</taxon>
        <taxon>metagenomes</taxon>
        <taxon>ecological metagenomes</taxon>
    </lineage>
</organism>
<evidence type="ECO:0000313" key="5">
    <source>
        <dbReference type="EMBL" id="KKN66939.1"/>
    </source>
</evidence>
<dbReference type="Pfam" id="PF13695">
    <property type="entry name" value="Zn_ribbon_3CxxC"/>
    <property type="match status" value="1"/>
</dbReference>
<dbReference type="EMBL" id="LAZR01000486">
    <property type="protein sequence ID" value="KKN66939.1"/>
    <property type="molecule type" value="Genomic_DNA"/>
</dbReference>
<comment type="caution">
    <text evidence="5">The sequence shown here is derived from an EMBL/GenBank/DDBJ whole genome shotgun (WGS) entry which is preliminary data.</text>
</comment>
<keyword evidence="3" id="KW-0862">Zinc</keyword>
<protein>
    <recommendedName>
        <fullName evidence="4">3CxxC-type domain-containing protein</fullName>
    </recommendedName>
</protein>
<evidence type="ECO:0000256" key="1">
    <source>
        <dbReference type="ARBA" id="ARBA00022723"/>
    </source>
</evidence>
<evidence type="ECO:0000256" key="3">
    <source>
        <dbReference type="ARBA" id="ARBA00022833"/>
    </source>
</evidence>
<keyword evidence="2" id="KW-0863">Zinc-finger</keyword>
<reference evidence="5" key="1">
    <citation type="journal article" date="2015" name="Nature">
        <title>Complex archaea that bridge the gap between prokaryotes and eukaryotes.</title>
        <authorList>
            <person name="Spang A."/>
            <person name="Saw J.H."/>
            <person name="Jorgensen S.L."/>
            <person name="Zaremba-Niedzwiedzka K."/>
            <person name="Martijn J."/>
            <person name="Lind A.E."/>
            <person name="van Eijk R."/>
            <person name="Schleper C."/>
            <person name="Guy L."/>
            <person name="Ettema T.J."/>
        </authorList>
    </citation>
    <scope>NUCLEOTIDE SEQUENCE</scope>
</reference>
<gene>
    <name evidence="5" type="ORF">LCGC14_0466190</name>
</gene>